<organism evidence="8 9">
    <name type="scientific">Azospira oryzae</name>
    <dbReference type="NCBI Taxonomy" id="146939"/>
    <lineage>
        <taxon>Bacteria</taxon>
        <taxon>Pseudomonadati</taxon>
        <taxon>Pseudomonadota</taxon>
        <taxon>Betaproteobacteria</taxon>
        <taxon>Rhodocyclales</taxon>
        <taxon>Rhodocyclaceae</taxon>
        <taxon>Azospira</taxon>
    </lineage>
</organism>
<dbReference type="Pfam" id="PF00258">
    <property type="entry name" value="Flavodoxin_1"/>
    <property type="match status" value="1"/>
</dbReference>
<evidence type="ECO:0000256" key="1">
    <source>
        <dbReference type="ARBA" id="ARBA00022630"/>
    </source>
</evidence>
<evidence type="ECO:0000313" key="8">
    <source>
        <dbReference type="EMBL" id="RZT75686.1"/>
    </source>
</evidence>
<keyword evidence="2" id="KW-0288">FMN</keyword>
<dbReference type="InterPro" id="IPR017938">
    <property type="entry name" value="Riboflavin_synthase-like_b-brl"/>
</dbReference>
<dbReference type="Gene3D" id="3.40.50.360">
    <property type="match status" value="1"/>
</dbReference>
<gene>
    <name evidence="8" type="ORF">EV678_2872</name>
</gene>
<dbReference type="PROSITE" id="PS50902">
    <property type="entry name" value="FLAVODOXIN_LIKE"/>
    <property type="match status" value="1"/>
</dbReference>
<dbReference type="Gene3D" id="3.40.50.80">
    <property type="entry name" value="Nucleotide-binding domain of ferredoxin-NADP reductase (FNR) module"/>
    <property type="match status" value="1"/>
</dbReference>
<keyword evidence="3" id="KW-0249">Electron transport</keyword>
<dbReference type="InterPro" id="IPR029039">
    <property type="entry name" value="Flavoprotein-like_sf"/>
</dbReference>
<keyword evidence="5" id="KW-0812">Transmembrane</keyword>
<feature type="domain" description="Flavodoxin-like" evidence="6">
    <location>
        <begin position="46"/>
        <end position="184"/>
    </location>
</feature>
<dbReference type="RefSeq" id="WP_130460016.1">
    <property type="nucleotide sequence ID" value="NZ_SHKM01000003.1"/>
</dbReference>
<evidence type="ECO:0000259" key="7">
    <source>
        <dbReference type="PROSITE" id="PS51384"/>
    </source>
</evidence>
<dbReference type="InterPro" id="IPR008254">
    <property type="entry name" value="Flavodoxin/NO_synth"/>
</dbReference>
<dbReference type="CDD" id="cd06200">
    <property type="entry name" value="SiR_like1"/>
    <property type="match status" value="1"/>
</dbReference>
<keyword evidence="5" id="KW-1133">Transmembrane helix</keyword>
<dbReference type="Proteomes" id="UP000292136">
    <property type="component" value="Unassembled WGS sequence"/>
</dbReference>
<dbReference type="Gene3D" id="2.40.30.10">
    <property type="entry name" value="Translation factors"/>
    <property type="match status" value="1"/>
</dbReference>
<accession>A0ABY0IKH7</accession>
<evidence type="ECO:0000313" key="9">
    <source>
        <dbReference type="Proteomes" id="UP000292136"/>
    </source>
</evidence>
<dbReference type="InterPro" id="IPR039261">
    <property type="entry name" value="FNR_nucleotide-bd"/>
</dbReference>
<evidence type="ECO:0000259" key="6">
    <source>
        <dbReference type="PROSITE" id="PS50902"/>
    </source>
</evidence>
<dbReference type="EC" id="1.6.2.4" evidence="4"/>
<name>A0ABY0IKH7_9RHOO</name>
<keyword evidence="1" id="KW-0285">Flavoprotein</keyword>
<reference evidence="8 9" key="1">
    <citation type="submission" date="2019-02" db="EMBL/GenBank/DDBJ databases">
        <title>Genomic Encyclopedia of Type Strains, Phase IV (KMG-IV): sequencing the most valuable type-strain genomes for metagenomic binning, comparative biology and taxonomic classification.</title>
        <authorList>
            <person name="Goeker M."/>
        </authorList>
    </citation>
    <scope>NUCLEOTIDE SEQUENCE [LARGE SCALE GENOMIC DNA]</scope>
    <source>
        <strain evidence="8 9">DSM 21223</strain>
    </source>
</reference>
<feature type="domain" description="FAD-binding FR-type" evidence="7">
    <location>
        <begin position="198"/>
        <end position="310"/>
    </location>
</feature>
<dbReference type="PROSITE" id="PS51384">
    <property type="entry name" value="FAD_FR"/>
    <property type="match status" value="1"/>
</dbReference>
<dbReference type="SUPFAM" id="SSF63380">
    <property type="entry name" value="Riboflavin synthase domain-like"/>
    <property type="match status" value="1"/>
</dbReference>
<dbReference type="InterPro" id="IPR001433">
    <property type="entry name" value="OxRdtase_FAD/NAD-bd"/>
</dbReference>
<feature type="transmembrane region" description="Helical" evidence="5">
    <location>
        <begin position="6"/>
        <end position="26"/>
    </location>
</feature>
<dbReference type="SUPFAM" id="SSF52343">
    <property type="entry name" value="Ferredoxin reductase-like, C-terminal NADP-linked domain"/>
    <property type="match status" value="1"/>
</dbReference>
<proteinExistence type="predicted"/>
<sequence>MPDTVRLLTAWGVTLAYGGLCAAVYLRHRRRQRIAVAPLGDGGRPVLVAYASQSGSAEALAQHTARSLGAAGLNTTLVPLNRVTPALLATHEQALFLVSTCGEGDAPDNGALFERHCMADADPDLSRLHVGVLALGDREYAHFCAFGRRLAAWLEARGAVPLFAPLEMDNQDANALAAWQQQVAHIAGSGETPDWRAPAFTPWRLLERRHLNPGSSGAPVFHLALAPEHGPLPEWQAGDLVQVQPPEAGEHPRDYSIASLPADGALHLLVRLQARPDGTPGLASGHLCKDLEVGRSVALRLKPHANFRLGDNAGRPLILIGNGTGIAGLRALLKAREARGDKRNWLIFGERHAGPDRHYREDLARWRNNGLLPRLDLVFSREQAAKDYVQHRLAQRGDVLQDWLDEGAAVYVCGSAATMGAAVDETLAQLLGREALDRLLAEGRYRRDVY</sequence>
<dbReference type="SUPFAM" id="SSF52218">
    <property type="entry name" value="Flavoproteins"/>
    <property type="match status" value="1"/>
</dbReference>
<evidence type="ECO:0000256" key="3">
    <source>
        <dbReference type="ARBA" id="ARBA00022982"/>
    </source>
</evidence>
<dbReference type="PRINTS" id="PR00371">
    <property type="entry name" value="FPNCR"/>
</dbReference>
<dbReference type="InterPro" id="IPR001094">
    <property type="entry name" value="Flavdoxin-like"/>
</dbReference>
<keyword evidence="9" id="KW-1185">Reference proteome</keyword>
<dbReference type="InterPro" id="IPR001709">
    <property type="entry name" value="Flavoprot_Pyr_Nucl_cyt_Rdtase"/>
</dbReference>
<evidence type="ECO:0000256" key="5">
    <source>
        <dbReference type="SAM" id="Phobius"/>
    </source>
</evidence>
<keyword evidence="5" id="KW-0472">Membrane</keyword>
<dbReference type="EMBL" id="SHKM01000003">
    <property type="protein sequence ID" value="RZT75686.1"/>
    <property type="molecule type" value="Genomic_DNA"/>
</dbReference>
<evidence type="ECO:0000256" key="4">
    <source>
        <dbReference type="ARBA" id="ARBA00023797"/>
    </source>
</evidence>
<dbReference type="Pfam" id="PF00175">
    <property type="entry name" value="NAD_binding_1"/>
    <property type="match status" value="1"/>
</dbReference>
<comment type="caution">
    <text evidence="8">The sequence shown here is derived from an EMBL/GenBank/DDBJ whole genome shotgun (WGS) entry which is preliminary data.</text>
</comment>
<dbReference type="PRINTS" id="PR00369">
    <property type="entry name" value="FLAVODOXIN"/>
</dbReference>
<protein>
    <recommendedName>
        <fullName evidence="4">NADPH--hemoprotein reductase</fullName>
        <ecNumber evidence="4">1.6.2.4</ecNumber>
    </recommendedName>
</protein>
<evidence type="ECO:0000256" key="2">
    <source>
        <dbReference type="ARBA" id="ARBA00022643"/>
    </source>
</evidence>
<dbReference type="InterPro" id="IPR017927">
    <property type="entry name" value="FAD-bd_FR_type"/>
</dbReference>
<keyword evidence="3" id="KW-0813">Transport</keyword>
<dbReference type="PANTHER" id="PTHR19384:SF17">
    <property type="entry name" value="NADPH--CYTOCHROME P450 REDUCTASE"/>
    <property type="match status" value="1"/>
</dbReference>
<dbReference type="PANTHER" id="PTHR19384">
    <property type="entry name" value="NITRIC OXIDE SYNTHASE-RELATED"/>
    <property type="match status" value="1"/>
</dbReference>